<proteinExistence type="predicted"/>
<dbReference type="AlphaFoldDB" id="A0A7C4PIM1"/>
<accession>A0A7C4PIM1</accession>
<sequence>MAVILGIPVMILVVIFQTSVFRSLVLIHGTADLVLLVIIAVAIRRRGTASLAWALMAGLMVGFISGVPWFVFPLAYLGAAALARFLSSQVWQTPILAMFLTTLLGTVISEGFQWVALRVQGVPLPMMESINLVLLPGLLLNLLLALPVYALVTDLTRSVSLEEVA</sequence>
<feature type="transmembrane region" description="Helical" evidence="1">
    <location>
        <begin position="50"/>
        <end position="75"/>
    </location>
</feature>
<reference evidence="2" key="1">
    <citation type="journal article" date="2020" name="mSystems">
        <title>Genome- and Community-Level Interaction Insights into Carbon Utilization and Element Cycling Functions of Hydrothermarchaeota in Hydrothermal Sediment.</title>
        <authorList>
            <person name="Zhou Z."/>
            <person name="Liu Y."/>
            <person name="Xu W."/>
            <person name="Pan J."/>
            <person name="Luo Z.H."/>
            <person name="Li M."/>
        </authorList>
    </citation>
    <scope>NUCLEOTIDE SEQUENCE [LARGE SCALE GENOMIC DNA]</scope>
    <source>
        <strain evidence="2">SpSt-573</strain>
    </source>
</reference>
<keyword evidence="1" id="KW-0472">Membrane</keyword>
<feature type="transmembrane region" description="Helical" evidence="1">
    <location>
        <begin position="129"/>
        <end position="152"/>
    </location>
</feature>
<evidence type="ECO:0000313" key="2">
    <source>
        <dbReference type="EMBL" id="HGS21227.1"/>
    </source>
</evidence>
<keyword evidence="1" id="KW-1133">Transmembrane helix</keyword>
<feature type="transmembrane region" description="Helical" evidence="1">
    <location>
        <begin position="20"/>
        <end position="43"/>
    </location>
</feature>
<protein>
    <recommendedName>
        <fullName evidence="3">Rod shape-determining protein MreD</fullName>
    </recommendedName>
</protein>
<dbReference type="EMBL" id="DSYK01000261">
    <property type="protein sequence ID" value="HGS21227.1"/>
    <property type="molecule type" value="Genomic_DNA"/>
</dbReference>
<comment type="caution">
    <text evidence="2">The sequence shown here is derived from an EMBL/GenBank/DDBJ whole genome shotgun (WGS) entry which is preliminary data.</text>
</comment>
<organism evidence="2">
    <name type="scientific">Anaerolinea thermolimosa</name>
    <dbReference type="NCBI Taxonomy" id="229919"/>
    <lineage>
        <taxon>Bacteria</taxon>
        <taxon>Bacillati</taxon>
        <taxon>Chloroflexota</taxon>
        <taxon>Anaerolineae</taxon>
        <taxon>Anaerolineales</taxon>
        <taxon>Anaerolineaceae</taxon>
        <taxon>Anaerolinea</taxon>
    </lineage>
</organism>
<evidence type="ECO:0008006" key="3">
    <source>
        <dbReference type="Google" id="ProtNLM"/>
    </source>
</evidence>
<feature type="transmembrane region" description="Helical" evidence="1">
    <location>
        <begin position="95"/>
        <end position="117"/>
    </location>
</feature>
<evidence type="ECO:0000256" key="1">
    <source>
        <dbReference type="SAM" id="Phobius"/>
    </source>
</evidence>
<name>A0A7C4PIM1_9CHLR</name>
<keyword evidence="1" id="KW-0812">Transmembrane</keyword>
<gene>
    <name evidence="2" type="ORF">ENT37_05090</name>
</gene>